<dbReference type="OrthoDB" id="4828183at2"/>
<organism evidence="2 3">
    <name type="scientific">Amycolatopsis alkalitolerans</name>
    <dbReference type="NCBI Taxonomy" id="2547244"/>
    <lineage>
        <taxon>Bacteria</taxon>
        <taxon>Bacillati</taxon>
        <taxon>Actinomycetota</taxon>
        <taxon>Actinomycetes</taxon>
        <taxon>Pseudonocardiales</taxon>
        <taxon>Pseudonocardiaceae</taxon>
        <taxon>Amycolatopsis</taxon>
    </lineage>
</organism>
<dbReference type="InterPro" id="IPR036873">
    <property type="entry name" value="Rhodanese-like_dom_sf"/>
</dbReference>
<dbReference type="PROSITE" id="PS50206">
    <property type="entry name" value="RHODANESE_3"/>
    <property type="match status" value="1"/>
</dbReference>
<gene>
    <name evidence="2" type="ORF">FG385_17445</name>
</gene>
<dbReference type="AlphaFoldDB" id="A0A5C4M060"/>
<proteinExistence type="predicted"/>
<evidence type="ECO:0000259" key="1">
    <source>
        <dbReference type="PROSITE" id="PS50206"/>
    </source>
</evidence>
<dbReference type="Proteomes" id="UP000305546">
    <property type="component" value="Unassembled WGS sequence"/>
</dbReference>
<dbReference type="Pfam" id="PF00581">
    <property type="entry name" value="Rhodanese"/>
    <property type="match status" value="1"/>
</dbReference>
<dbReference type="SUPFAM" id="SSF52821">
    <property type="entry name" value="Rhodanese/Cell cycle control phosphatase"/>
    <property type="match status" value="1"/>
</dbReference>
<name>A0A5C4M060_9PSEU</name>
<sequence>MTIDEILAEARARLDRVGPAGARALQETGALIVDIRPSADRAAEGEIPGSVPVERIRLEWRLDPAGTHRLPGVHADRPVVVVCNEGYASSLAAADLLRLGLRATDLDGGFRAWVAAGLPTRPGPTPAVP</sequence>
<protein>
    <submittedName>
        <fullName evidence="2">Rhodanese-like domain-containing protein</fullName>
    </submittedName>
</protein>
<feature type="domain" description="Rhodanese" evidence="1">
    <location>
        <begin position="26"/>
        <end position="122"/>
    </location>
</feature>
<reference evidence="2 3" key="1">
    <citation type="submission" date="2019-06" db="EMBL/GenBank/DDBJ databases">
        <title>Amycolatopsis alkalitolerans sp. nov., isolated from Gastrodia elata Blume.</title>
        <authorList>
            <person name="Narsing Rao M.P."/>
            <person name="Li W.J."/>
        </authorList>
    </citation>
    <scope>NUCLEOTIDE SEQUENCE [LARGE SCALE GENOMIC DNA]</scope>
    <source>
        <strain evidence="2 3">SYSUP0005</strain>
    </source>
</reference>
<evidence type="ECO:0000313" key="2">
    <source>
        <dbReference type="EMBL" id="TNC24590.1"/>
    </source>
</evidence>
<evidence type="ECO:0000313" key="3">
    <source>
        <dbReference type="Proteomes" id="UP000305546"/>
    </source>
</evidence>
<dbReference type="RefSeq" id="WP_139097801.1">
    <property type="nucleotide sequence ID" value="NZ_VDFW01000014.1"/>
</dbReference>
<dbReference type="Gene3D" id="3.40.250.10">
    <property type="entry name" value="Rhodanese-like domain"/>
    <property type="match status" value="1"/>
</dbReference>
<dbReference type="EMBL" id="VDFW01000014">
    <property type="protein sequence ID" value="TNC24590.1"/>
    <property type="molecule type" value="Genomic_DNA"/>
</dbReference>
<dbReference type="SMART" id="SM00450">
    <property type="entry name" value="RHOD"/>
    <property type="match status" value="1"/>
</dbReference>
<dbReference type="InterPro" id="IPR001763">
    <property type="entry name" value="Rhodanese-like_dom"/>
</dbReference>
<comment type="caution">
    <text evidence="2">The sequence shown here is derived from an EMBL/GenBank/DDBJ whole genome shotgun (WGS) entry which is preliminary data.</text>
</comment>
<keyword evidence="3" id="KW-1185">Reference proteome</keyword>
<accession>A0A5C4M060</accession>